<dbReference type="AlphaFoldDB" id="A0A2V3J0U6"/>
<dbReference type="SUPFAM" id="SSF47473">
    <property type="entry name" value="EF-hand"/>
    <property type="match status" value="1"/>
</dbReference>
<dbReference type="PROSITE" id="PS00934">
    <property type="entry name" value="GLYOXALASE_I_1"/>
    <property type="match status" value="1"/>
</dbReference>
<dbReference type="PROSITE" id="PS00018">
    <property type="entry name" value="EF_HAND_1"/>
    <property type="match status" value="1"/>
</dbReference>
<dbReference type="InterPro" id="IPR018146">
    <property type="entry name" value="Glyoxalase_1_CS"/>
</dbReference>
<dbReference type="PANTHER" id="PTHR46142">
    <property type="match status" value="1"/>
</dbReference>
<dbReference type="Proteomes" id="UP000247409">
    <property type="component" value="Unassembled WGS sequence"/>
</dbReference>
<comment type="caution">
    <text evidence="6">The sequence shown here is derived from an EMBL/GenBank/DDBJ whole genome shotgun (WGS) entry which is preliminary data.</text>
</comment>
<reference evidence="6 7" key="1">
    <citation type="journal article" date="2018" name="Mol. Biol. Evol.">
        <title>Analysis of the draft genome of the red seaweed Gracilariopsis chorda provides insights into genome size evolution in Rhodophyta.</title>
        <authorList>
            <person name="Lee J."/>
            <person name="Yang E.C."/>
            <person name="Graf L."/>
            <person name="Yang J.H."/>
            <person name="Qiu H."/>
            <person name="Zel Zion U."/>
            <person name="Chan C.X."/>
            <person name="Stephens T.G."/>
            <person name="Weber A.P.M."/>
            <person name="Boo G.H."/>
            <person name="Boo S.M."/>
            <person name="Kim K.M."/>
            <person name="Shin Y."/>
            <person name="Jung M."/>
            <person name="Lee S.J."/>
            <person name="Yim H.S."/>
            <person name="Lee J.H."/>
            <person name="Bhattacharya D."/>
            <person name="Yoon H.S."/>
        </authorList>
    </citation>
    <scope>NUCLEOTIDE SEQUENCE [LARGE SCALE GENOMIC DNA]</scope>
    <source>
        <strain evidence="6 7">SKKU-2015</strain>
        <tissue evidence="6">Whole body</tissue>
    </source>
</reference>
<dbReference type="SUPFAM" id="SSF54593">
    <property type="entry name" value="Glyoxalase/Bleomycin resistance protein/Dihydroxybiphenyl dioxygenase"/>
    <property type="match status" value="1"/>
</dbReference>
<feature type="compositionally biased region" description="Basic and acidic residues" evidence="3">
    <location>
        <begin position="129"/>
        <end position="142"/>
    </location>
</feature>
<dbReference type="PANTHER" id="PTHR46142:SF3">
    <property type="entry name" value="F18B13.24 PROTEIN"/>
    <property type="match status" value="1"/>
</dbReference>
<evidence type="ECO:0000259" key="4">
    <source>
        <dbReference type="PROSITE" id="PS50222"/>
    </source>
</evidence>
<feature type="region of interest" description="Disordered" evidence="3">
    <location>
        <begin position="129"/>
        <end position="148"/>
    </location>
</feature>
<keyword evidence="2" id="KW-0106">Calcium</keyword>
<dbReference type="InterPro" id="IPR037523">
    <property type="entry name" value="VOC_core"/>
</dbReference>
<evidence type="ECO:0008006" key="8">
    <source>
        <dbReference type="Google" id="ProtNLM"/>
    </source>
</evidence>
<proteinExistence type="predicted"/>
<accession>A0A2V3J0U6</accession>
<evidence type="ECO:0000313" key="6">
    <source>
        <dbReference type="EMBL" id="PXF48042.1"/>
    </source>
</evidence>
<feature type="domain" description="VOC" evidence="5">
    <location>
        <begin position="160"/>
        <end position="288"/>
    </location>
</feature>
<evidence type="ECO:0000259" key="5">
    <source>
        <dbReference type="PROSITE" id="PS51819"/>
    </source>
</evidence>
<dbReference type="PROSITE" id="PS51819">
    <property type="entry name" value="VOC"/>
    <property type="match status" value="1"/>
</dbReference>
<dbReference type="Gene3D" id="1.10.238.10">
    <property type="entry name" value="EF-hand"/>
    <property type="match status" value="1"/>
</dbReference>
<protein>
    <recommendedName>
        <fullName evidence="8">Calmodulin</fullName>
    </recommendedName>
</protein>
<evidence type="ECO:0000256" key="1">
    <source>
        <dbReference type="ARBA" id="ARBA00022723"/>
    </source>
</evidence>
<dbReference type="OrthoDB" id="16820at2759"/>
<dbReference type="InterPro" id="IPR029068">
    <property type="entry name" value="Glyas_Bleomycin-R_OHBP_Dase"/>
</dbReference>
<dbReference type="SMART" id="SM00054">
    <property type="entry name" value="EFh"/>
    <property type="match status" value="2"/>
</dbReference>
<dbReference type="EMBL" id="NBIV01000017">
    <property type="protein sequence ID" value="PXF48042.1"/>
    <property type="molecule type" value="Genomic_DNA"/>
</dbReference>
<dbReference type="InterPro" id="IPR004360">
    <property type="entry name" value="Glyas_Fos-R_dOase_dom"/>
</dbReference>
<dbReference type="Pfam" id="PF00903">
    <property type="entry name" value="Glyoxalase"/>
    <property type="match status" value="1"/>
</dbReference>
<dbReference type="GO" id="GO:0005509">
    <property type="term" value="F:calcium ion binding"/>
    <property type="evidence" value="ECO:0007669"/>
    <property type="project" value="InterPro"/>
</dbReference>
<dbReference type="GO" id="GO:0004462">
    <property type="term" value="F:lactoylglutathione lyase activity"/>
    <property type="evidence" value="ECO:0007669"/>
    <property type="project" value="InterPro"/>
</dbReference>
<sequence length="288" mass="31791">MSGVDCVVDEMTTVYDSDGNGRITFPEFVKLMNELGGCSPSFGAQKQYSHISNNSGRADACVESCISANDAKAAGTGVLFNEENDEDHFVIHIADMPQAVQVVLKLFDFNSDSEVTISDLEHAGKLLEAERNPPRNPDDNRFLHRSKGRQKRGLGSLVYKANHIALIVSDVGRSAAFYSNVLGFQEIRRPNFDRHGAWFTMGNLEVHLIKGTPIVPSGDDLIVGQISIETLEIEKVPEILRRIQVPFQQNVSVPKAADAGQGTNESNTSDKIVKQYFTRDPDGYYIEI</sequence>
<gene>
    <name evidence="6" type="ORF">BWQ96_02233</name>
</gene>
<name>A0A2V3J0U6_9FLOR</name>
<dbReference type="InterPro" id="IPR011992">
    <property type="entry name" value="EF-hand-dom_pair"/>
</dbReference>
<dbReference type="Gene3D" id="3.10.180.10">
    <property type="entry name" value="2,3-Dihydroxybiphenyl 1,2-Dioxygenase, domain 1"/>
    <property type="match status" value="1"/>
</dbReference>
<dbReference type="InterPro" id="IPR018247">
    <property type="entry name" value="EF_Hand_1_Ca_BS"/>
</dbReference>
<evidence type="ECO:0000313" key="7">
    <source>
        <dbReference type="Proteomes" id="UP000247409"/>
    </source>
</evidence>
<evidence type="ECO:0000256" key="3">
    <source>
        <dbReference type="SAM" id="MobiDB-lite"/>
    </source>
</evidence>
<evidence type="ECO:0000256" key="2">
    <source>
        <dbReference type="ARBA" id="ARBA00022837"/>
    </source>
</evidence>
<feature type="domain" description="EF-hand" evidence="4">
    <location>
        <begin position="14"/>
        <end position="38"/>
    </location>
</feature>
<organism evidence="6 7">
    <name type="scientific">Gracilariopsis chorda</name>
    <dbReference type="NCBI Taxonomy" id="448386"/>
    <lineage>
        <taxon>Eukaryota</taxon>
        <taxon>Rhodophyta</taxon>
        <taxon>Florideophyceae</taxon>
        <taxon>Rhodymeniophycidae</taxon>
        <taxon>Gracilariales</taxon>
        <taxon>Gracilariaceae</taxon>
        <taxon>Gracilariopsis</taxon>
    </lineage>
</organism>
<dbReference type="InterPro" id="IPR002048">
    <property type="entry name" value="EF_hand_dom"/>
</dbReference>
<dbReference type="PROSITE" id="PS50222">
    <property type="entry name" value="EF_HAND_2"/>
    <property type="match status" value="1"/>
</dbReference>
<keyword evidence="1" id="KW-0479">Metal-binding</keyword>
<keyword evidence="7" id="KW-1185">Reference proteome</keyword>